<evidence type="ECO:0000256" key="5">
    <source>
        <dbReference type="ARBA" id="ARBA00022679"/>
    </source>
</evidence>
<dbReference type="NCBIfam" id="TIGR00589">
    <property type="entry name" value="ogt"/>
    <property type="match status" value="1"/>
</dbReference>
<dbReference type="RefSeq" id="WP_087507648.1">
    <property type="nucleotide sequence ID" value="NZ_BMDX01000033.1"/>
</dbReference>
<accession>A0A8J2UAL3</accession>
<dbReference type="PROSITE" id="PS00374">
    <property type="entry name" value="MGMT"/>
    <property type="match status" value="1"/>
</dbReference>
<evidence type="ECO:0000313" key="11">
    <source>
        <dbReference type="Proteomes" id="UP000619743"/>
    </source>
</evidence>
<keyword evidence="4 10" id="KW-0489">Methyltransferase</keyword>
<evidence type="ECO:0000256" key="8">
    <source>
        <dbReference type="ARBA" id="ARBA00049348"/>
    </source>
</evidence>
<protein>
    <recommendedName>
        <fullName evidence="3">methylated-DNA--[protein]-cysteine S-methyltransferase</fullName>
        <ecNumber evidence="3">2.1.1.63</ecNumber>
    </recommendedName>
</protein>
<keyword evidence="7" id="KW-0234">DNA repair</keyword>
<dbReference type="AlphaFoldDB" id="A0A8J2UAL3"/>
<evidence type="ECO:0000313" key="10">
    <source>
        <dbReference type="EMBL" id="GGA90668.1"/>
    </source>
</evidence>
<reference evidence="11" key="1">
    <citation type="journal article" date="2019" name="Int. J. Syst. Evol. Microbiol.">
        <title>The Global Catalogue of Microorganisms (GCM) 10K type strain sequencing project: providing services to taxonomists for standard genome sequencing and annotation.</title>
        <authorList>
            <consortium name="The Broad Institute Genomics Platform"/>
            <consortium name="The Broad Institute Genome Sequencing Center for Infectious Disease"/>
            <person name="Wu L."/>
            <person name="Ma J."/>
        </authorList>
    </citation>
    <scope>NUCLEOTIDE SEQUENCE [LARGE SCALE GENOMIC DNA]</scope>
    <source>
        <strain evidence="11">CGMCC 1.10130</strain>
    </source>
</reference>
<dbReference type="PANTHER" id="PTHR10815:SF13">
    <property type="entry name" value="METHYLATED-DNA--PROTEIN-CYSTEINE METHYLTRANSFERASE"/>
    <property type="match status" value="1"/>
</dbReference>
<name>A0A8J2UAL3_9GAMM</name>
<comment type="catalytic activity">
    <reaction evidence="1">
        <text>a 4-O-methyl-thymidine in DNA + L-cysteinyl-[protein] = a thymidine in DNA + S-methyl-L-cysteinyl-[protein]</text>
        <dbReference type="Rhea" id="RHEA:53428"/>
        <dbReference type="Rhea" id="RHEA-COMP:10131"/>
        <dbReference type="Rhea" id="RHEA-COMP:10132"/>
        <dbReference type="Rhea" id="RHEA-COMP:13555"/>
        <dbReference type="Rhea" id="RHEA-COMP:13556"/>
        <dbReference type="ChEBI" id="CHEBI:29950"/>
        <dbReference type="ChEBI" id="CHEBI:82612"/>
        <dbReference type="ChEBI" id="CHEBI:137386"/>
        <dbReference type="ChEBI" id="CHEBI:137387"/>
        <dbReference type="EC" id="2.1.1.63"/>
    </reaction>
</comment>
<comment type="caution">
    <text evidence="10">The sequence shown here is derived from an EMBL/GenBank/DDBJ whole genome shotgun (WGS) entry which is preliminary data.</text>
</comment>
<comment type="similarity">
    <text evidence="2">Belongs to the MGMT family.</text>
</comment>
<dbReference type="GO" id="GO:0032259">
    <property type="term" value="P:methylation"/>
    <property type="evidence" value="ECO:0007669"/>
    <property type="project" value="UniProtKB-KW"/>
</dbReference>
<dbReference type="PANTHER" id="PTHR10815">
    <property type="entry name" value="METHYLATED-DNA--PROTEIN-CYSTEINE METHYLTRANSFERASE"/>
    <property type="match status" value="1"/>
</dbReference>
<dbReference type="InterPro" id="IPR036631">
    <property type="entry name" value="MGMT_N_sf"/>
</dbReference>
<dbReference type="InterPro" id="IPR036217">
    <property type="entry name" value="MethylDNA_cys_MeTrfase_DNAb"/>
</dbReference>
<sequence length="157" mass="17351">MLNRSDITSCWGRWQLTDDGTDILALDYWPQMSSNSQASKLALQAQAQLDAYVADANFQFDLPLRPVGTEFQCRVWHHLQQIPVGEVQSYGDVAGLLGSAARAVGGACRRNPIPLFIPCHRIVAKQSIGGFSGHTSGQQIDLKTALLQHEKAWQYGR</sequence>
<organism evidence="10 11">
    <name type="scientific">Neiella marina</name>
    <dbReference type="NCBI Taxonomy" id="508461"/>
    <lineage>
        <taxon>Bacteria</taxon>
        <taxon>Pseudomonadati</taxon>
        <taxon>Pseudomonadota</taxon>
        <taxon>Gammaproteobacteria</taxon>
        <taxon>Alteromonadales</taxon>
        <taxon>Echinimonadaceae</taxon>
        <taxon>Neiella</taxon>
    </lineage>
</organism>
<proteinExistence type="inferred from homology"/>
<keyword evidence="11" id="KW-1185">Reference proteome</keyword>
<keyword evidence="5" id="KW-0808">Transferase</keyword>
<evidence type="ECO:0000256" key="7">
    <source>
        <dbReference type="ARBA" id="ARBA00023204"/>
    </source>
</evidence>
<evidence type="ECO:0000256" key="6">
    <source>
        <dbReference type="ARBA" id="ARBA00022763"/>
    </source>
</evidence>
<dbReference type="Pfam" id="PF01035">
    <property type="entry name" value="DNA_binding_1"/>
    <property type="match status" value="1"/>
</dbReference>
<gene>
    <name evidence="10" type="ORF">GCM10011369_36000</name>
</gene>
<dbReference type="InterPro" id="IPR036388">
    <property type="entry name" value="WH-like_DNA-bd_sf"/>
</dbReference>
<evidence type="ECO:0000256" key="3">
    <source>
        <dbReference type="ARBA" id="ARBA00011918"/>
    </source>
</evidence>
<evidence type="ECO:0000256" key="2">
    <source>
        <dbReference type="ARBA" id="ARBA00008711"/>
    </source>
</evidence>
<dbReference type="GO" id="GO:0006281">
    <property type="term" value="P:DNA repair"/>
    <property type="evidence" value="ECO:0007669"/>
    <property type="project" value="UniProtKB-KW"/>
</dbReference>
<dbReference type="EMBL" id="BMDX01000033">
    <property type="protein sequence ID" value="GGA90668.1"/>
    <property type="molecule type" value="Genomic_DNA"/>
</dbReference>
<dbReference type="SUPFAM" id="SSF46767">
    <property type="entry name" value="Methylated DNA-protein cysteine methyltransferase, C-terminal domain"/>
    <property type="match status" value="1"/>
</dbReference>
<evidence type="ECO:0000256" key="4">
    <source>
        <dbReference type="ARBA" id="ARBA00022603"/>
    </source>
</evidence>
<dbReference type="GO" id="GO:0003908">
    <property type="term" value="F:methylated-DNA-[protein]-cysteine S-methyltransferase activity"/>
    <property type="evidence" value="ECO:0007669"/>
    <property type="project" value="UniProtKB-EC"/>
</dbReference>
<dbReference type="EC" id="2.1.1.63" evidence="3"/>
<comment type="catalytic activity">
    <reaction evidence="8">
        <text>a 6-O-methyl-2'-deoxyguanosine in DNA + L-cysteinyl-[protein] = S-methyl-L-cysteinyl-[protein] + a 2'-deoxyguanosine in DNA</text>
        <dbReference type="Rhea" id="RHEA:24000"/>
        <dbReference type="Rhea" id="RHEA-COMP:10131"/>
        <dbReference type="Rhea" id="RHEA-COMP:10132"/>
        <dbReference type="Rhea" id="RHEA-COMP:11367"/>
        <dbReference type="Rhea" id="RHEA-COMP:11368"/>
        <dbReference type="ChEBI" id="CHEBI:29950"/>
        <dbReference type="ChEBI" id="CHEBI:82612"/>
        <dbReference type="ChEBI" id="CHEBI:85445"/>
        <dbReference type="ChEBI" id="CHEBI:85448"/>
        <dbReference type="EC" id="2.1.1.63"/>
    </reaction>
</comment>
<feature type="domain" description="Methylated-DNA-[protein]-cysteine S-methyltransferase DNA binding" evidence="9">
    <location>
        <begin position="70"/>
        <end position="151"/>
    </location>
</feature>
<dbReference type="SUPFAM" id="SSF53155">
    <property type="entry name" value="Methylated DNA-protein cysteine methyltransferase domain"/>
    <property type="match status" value="1"/>
</dbReference>
<dbReference type="FunFam" id="1.10.10.10:FF:000214">
    <property type="entry name" value="Methylated-DNA--protein-cysteine methyltransferase"/>
    <property type="match status" value="1"/>
</dbReference>
<evidence type="ECO:0000259" key="9">
    <source>
        <dbReference type="Pfam" id="PF01035"/>
    </source>
</evidence>
<evidence type="ECO:0000256" key="1">
    <source>
        <dbReference type="ARBA" id="ARBA00001286"/>
    </source>
</evidence>
<dbReference type="InterPro" id="IPR001497">
    <property type="entry name" value="MethylDNA_cys_MeTrfase_AS"/>
</dbReference>
<keyword evidence="6" id="KW-0227">DNA damage</keyword>
<dbReference type="InterPro" id="IPR014048">
    <property type="entry name" value="MethylDNA_cys_MeTrfase_DNA-bd"/>
</dbReference>
<dbReference type="OrthoDB" id="9802228at2"/>
<dbReference type="Gene3D" id="1.10.10.10">
    <property type="entry name" value="Winged helix-like DNA-binding domain superfamily/Winged helix DNA-binding domain"/>
    <property type="match status" value="1"/>
</dbReference>
<dbReference type="CDD" id="cd06445">
    <property type="entry name" value="ATase"/>
    <property type="match status" value="1"/>
</dbReference>
<dbReference type="Proteomes" id="UP000619743">
    <property type="component" value="Unassembled WGS sequence"/>
</dbReference>